<feature type="binding site" evidence="9">
    <location>
        <position position="140"/>
    </location>
    <ligand>
        <name>substrate</name>
    </ligand>
</feature>
<dbReference type="GO" id="GO:0019303">
    <property type="term" value="P:D-ribose catabolic process"/>
    <property type="evidence" value="ECO:0007669"/>
    <property type="project" value="UniProtKB-UniRule"/>
</dbReference>
<feature type="binding site" evidence="9">
    <location>
        <begin position="43"/>
        <end position="47"/>
    </location>
    <ligand>
        <name>substrate</name>
    </ligand>
</feature>
<feature type="binding site" evidence="9">
    <location>
        <position position="239"/>
    </location>
    <ligand>
        <name>K(+)</name>
        <dbReference type="ChEBI" id="CHEBI:29103"/>
    </ligand>
</feature>
<evidence type="ECO:0000256" key="4">
    <source>
        <dbReference type="ARBA" id="ARBA00022777"/>
    </source>
</evidence>
<comment type="similarity">
    <text evidence="9">Belongs to the carbohydrate kinase PfkB family. Ribokinase subfamily.</text>
</comment>
<dbReference type="Proteomes" id="UP000269708">
    <property type="component" value="Unassembled WGS sequence"/>
</dbReference>
<comment type="activity regulation">
    <text evidence="9">Activated by a monovalent cation that binds near, but not in, the active site. The most likely occupant of the site in vivo is potassium. Ion binding induces a conformational change that may alter substrate affinity.</text>
</comment>
<comment type="function">
    <text evidence="9">Catalyzes the phosphorylation of ribose at O-5 in a reaction requiring ATP and magnesium. The resulting D-ribose-5-phosphate can then be used either for sythesis of nucleotides, histidine, and tryptophan, or as a component of the pentose phosphate pathway.</text>
</comment>
<feature type="binding site" evidence="9">
    <location>
        <position position="275"/>
    </location>
    <ligand>
        <name>K(+)</name>
        <dbReference type="ChEBI" id="CHEBI:29103"/>
    </ligand>
</feature>
<evidence type="ECO:0000259" key="10">
    <source>
        <dbReference type="Pfam" id="PF00294"/>
    </source>
</evidence>
<keyword evidence="6 9" id="KW-0460">Magnesium</keyword>
<feature type="binding site" evidence="9">
    <location>
        <position position="280"/>
    </location>
    <ligand>
        <name>K(+)</name>
        <dbReference type="ChEBI" id="CHEBI:29103"/>
    </ligand>
</feature>
<dbReference type="CDD" id="cd01174">
    <property type="entry name" value="ribokinase"/>
    <property type="match status" value="1"/>
</dbReference>
<dbReference type="HAMAP" id="MF_01987">
    <property type="entry name" value="Ribokinase"/>
    <property type="match status" value="1"/>
</dbReference>
<dbReference type="RefSeq" id="WP_123770616.1">
    <property type="nucleotide sequence ID" value="NZ_RKQN01000003.1"/>
</dbReference>
<organism evidence="11 12">
    <name type="scientific">Vulcaniibacterium tengchongense</name>
    <dbReference type="NCBI Taxonomy" id="1273429"/>
    <lineage>
        <taxon>Bacteria</taxon>
        <taxon>Pseudomonadati</taxon>
        <taxon>Pseudomonadota</taxon>
        <taxon>Gammaproteobacteria</taxon>
        <taxon>Lysobacterales</taxon>
        <taxon>Lysobacteraceae</taxon>
        <taxon>Vulcaniibacterium</taxon>
    </lineage>
</organism>
<feature type="binding site" evidence="9">
    <location>
        <begin position="244"/>
        <end position="245"/>
    </location>
    <ligand>
        <name>ATP</name>
        <dbReference type="ChEBI" id="CHEBI:30616"/>
    </ligand>
</feature>
<feature type="binding site" evidence="9">
    <location>
        <position position="184"/>
    </location>
    <ligand>
        <name>ATP</name>
        <dbReference type="ChEBI" id="CHEBI:30616"/>
    </ligand>
</feature>
<keyword evidence="12" id="KW-1185">Reference proteome</keyword>
<feature type="binding site" evidence="9">
    <location>
        <position position="241"/>
    </location>
    <ligand>
        <name>K(+)</name>
        <dbReference type="ChEBI" id="CHEBI:29103"/>
    </ligand>
</feature>
<keyword evidence="4 9" id="KW-0418">Kinase</keyword>
<evidence type="ECO:0000313" key="12">
    <source>
        <dbReference type="Proteomes" id="UP000269708"/>
    </source>
</evidence>
<keyword evidence="2 9" id="KW-0479">Metal-binding</keyword>
<evidence type="ECO:0000256" key="8">
    <source>
        <dbReference type="ARBA" id="ARBA00023277"/>
    </source>
</evidence>
<reference evidence="11 12" key="1">
    <citation type="submission" date="2018-11" db="EMBL/GenBank/DDBJ databases">
        <title>Genomic Encyclopedia of Type Strains, Phase IV (KMG-IV): sequencing the most valuable type-strain genomes for metagenomic binning, comparative biology and taxonomic classification.</title>
        <authorList>
            <person name="Goeker M."/>
        </authorList>
    </citation>
    <scope>NUCLEOTIDE SEQUENCE [LARGE SCALE GENOMIC DNA]</scope>
    <source>
        <strain evidence="11 12">DSM 25623</strain>
    </source>
</reference>
<dbReference type="GO" id="GO:0005829">
    <property type="term" value="C:cytosol"/>
    <property type="evidence" value="ECO:0007669"/>
    <property type="project" value="TreeGrafter"/>
</dbReference>
<evidence type="ECO:0000256" key="7">
    <source>
        <dbReference type="ARBA" id="ARBA00022958"/>
    </source>
</evidence>
<dbReference type="Pfam" id="PF00294">
    <property type="entry name" value="PfkB"/>
    <property type="match status" value="1"/>
</dbReference>
<evidence type="ECO:0000256" key="9">
    <source>
        <dbReference type="HAMAP-Rule" id="MF_01987"/>
    </source>
</evidence>
<keyword evidence="9" id="KW-0963">Cytoplasm</keyword>
<evidence type="ECO:0000256" key="2">
    <source>
        <dbReference type="ARBA" id="ARBA00022723"/>
    </source>
</evidence>
<dbReference type="PANTHER" id="PTHR10584:SF166">
    <property type="entry name" value="RIBOKINASE"/>
    <property type="match status" value="1"/>
</dbReference>
<dbReference type="GO" id="GO:0046872">
    <property type="term" value="F:metal ion binding"/>
    <property type="evidence" value="ECO:0007669"/>
    <property type="project" value="UniProtKB-KW"/>
</dbReference>
<evidence type="ECO:0000313" key="11">
    <source>
        <dbReference type="EMBL" id="RPE77035.1"/>
    </source>
</evidence>
<dbReference type="EC" id="2.7.1.15" evidence="9"/>
<dbReference type="PANTHER" id="PTHR10584">
    <property type="entry name" value="SUGAR KINASE"/>
    <property type="match status" value="1"/>
</dbReference>
<comment type="subcellular location">
    <subcellularLocation>
        <location evidence="9">Cytoplasm</location>
    </subcellularLocation>
</comment>
<comment type="caution">
    <text evidence="9">Lacks conserved residue(s) required for the propagation of feature annotation.</text>
</comment>
<feature type="binding site" evidence="9">
    <location>
        <position position="278"/>
    </location>
    <ligand>
        <name>K(+)</name>
        <dbReference type="ChEBI" id="CHEBI:29103"/>
    </ligand>
</feature>
<keyword evidence="7 9" id="KW-0630">Potassium</keyword>
<proteinExistence type="inferred from homology"/>
<comment type="catalytic activity">
    <reaction evidence="9">
        <text>D-ribose + ATP = D-ribose 5-phosphate + ADP + H(+)</text>
        <dbReference type="Rhea" id="RHEA:13697"/>
        <dbReference type="ChEBI" id="CHEBI:15378"/>
        <dbReference type="ChEBI" id="CHEBI:30616"/>
        <dbReference type="ChEBI" id="CHEBI:47013"/>
        <dbReference type="ChEBI" id="CHEBI:78346"/>
        <dbReference type="ChEBI" id="CHEBI:456216"/>
        <dbReference type="EC" id="2.7.1.15"/>
    </reaction>
</comment>
<accession>A0A3N4V6R0</accession>
<evidence type="ECO:0000256" key="5">
    <source>
        <dbReference type="ARBA" id="ARBA00022840"/>
    </source>
</evidence>
<feature type="binding site" evidence="9">
    <location>
        <position position="245"/>
    </location>
    <ligand>
        <name>substrate</name>
    </ligand>
</feature>
<feature type="domain" description="Carbohydrate kinase PfkB" evidence="10">
    <location>
        <begin position="8"/>
        <end position="288"/>
    </location>
</feature>
<dbReference type="InterPro" id="IPR011611">
    <property type="entry name" value="PfkB_dom"/>
</dbReference>
<comment type="pathway">
    <text evidence="9">Carbohydrate metabolism; D-ribose degradation; D-ribose 5-phosphate from beta-D-ribopyranose: step 2/2.</text>
</comment>
<feature type="active site" description="Proton acceptor" evidence="9">
    <location>
        <position position="245"/>
    </location>
</feature>
<evidence type="ECO:0000256" key="6">
    <source>
        <dbReference type="ARBA" id="ARBA00022842"/>
    </source>
</evidence>
<dbReference type="OrthoDB" id="9775849at2"/>
<dbReference type="EMBL" id="RKQN01000003">
    <property type="protein sequence ID" value="RPE77035.1"/>
    <property type="molecule type" value="Genomic_DNA"/>
</dbReference>
<comment type="caution">
    <text evidence="11">The sequence shown here is derived from an EMBL/GenBank/DDBJ whole genome shotgun (WGS) entry which is preliminary data.</text>
</comment>
<sequence length="327" mass="32442">MSAARNAVLVAGSANLDFVVRASHVPRPGETVLGRGFVTAPGGKGANQAVACARAGGADTRMLLALGDDAFAQPIEQSLRDAGVRAHVVRSAALPTGTAFICIGDDAENAITVAPGANAALTEADLPPLDGVAWLLLQLETPLDVVAGYARAARAAGAKVALNAAPAQALPAELLAQVDLLIVNEGELAALAGDRGGIAAAAAALDVPCVAVTLGARGCLVRDGAKCHLQPAFAVAALDTTAAGDTFCGVLVAALAGGAALPEALRRACAASALACTRLGAQPSIPTRGEVDAFLRQAPPAAPQLLAELADHCGLAPDSPARRIVPA</sequence>
<comment type="cofactor">
    <cofactor evidence="9">
        <name>Mg(2+)</name>
        <dbReference type="ChEBI" id="CHEBI:18420"/>
    </cofactor>
    <text evidence="9">Requires a divalent cation, most likely magnesium in vivo, as an electrophilic catalyst to aid phosphoryl group transfer. It is the chelate of the metal and the nucleotide that is the actual substrate.</text>
</comment>
<dbReference type="Gene3D" id="3.40.1190.20">
    <property type="match status" value="1"/>
</dbReference>
<feature type="binding site" evidence="9">
    <location>
        <begin position="213"/>
        <end position="218"/>
    </location>
    <ligand>
        <name>ATP</name>
        <dbReference type="ChEBI" id="CHEBI:30616"/>
    </ligand>
</feature>
<dbReference type="GO" id="GO:0005524">
    <property type="term" value="F:ATP binding"/>
    <property type="evidence" value="ECO:0007669"/>
    <property type="project" value="UniProtKB-UniRule"/>
</dbReference>
<comment type="subunit">
    <text evidence="9">Homodimer.</text>
</comment>
<name>A0A3N4V6R0_9GAMM</name>
<dbReference type="AlphaFoldDB" id="A0A3N4V6R0"/>
<evidence type="ECO:0000256" key="3">
    <source>
        <dbReference type="ARBA" id="ARBA00022741"/>
    </source>
</evidence>
<keyword evidence="5 9" id="KW-0067">ATP-binding</keyword>
<dbReference type="InterPro" id="IPR002139">
    <property type="entry name" value="Ribo/fructo_kinase"/>
</dbReference>
<dbReference type="InterPro" id="IPR011877">
    <property type="entry name" value="Ribokinase"/>
</dbReference>
<feature type="binding site" evidence="9">
    <location>
        <position position="284"/>
    </location>
    <ligand>
        <name>K(+)</name>
        <dbReference type="ChEBI" id="CHEBI:29103"/>
    </ligand>
</feature>
<protein>
    <recommendedName>
        <fullName evidence="9">Ribokinase</fullName>
        <shortName evidence="9">RK</shortName>
        <ecNumber evidence="9">2.7.1.15</ecNumber>
    </recommendedName>
</protein>
<dbReference type="InterPro" id="IPR029056">
    <property type="entry name" value="Ribokinase-like"/>
</dbReference>
<keyword evidence="1 9" id="KW-0808">Transferase</keyword>
<dbReference type="SUPFAM" id="SSF53613">
    <property type="entry name" value="Ribokinase-like"/>
    <property type="match status" value="1"/>
</dbReference>
<keyword evidence="8 9" id="KW-0119">Carbohydrate metabolism</keyword>
<feature type="binding site" evidence="9">
    <location>
        <begin position="15"/>
        <end position="17"/>
    </location>
    <ligand>
        <name>substrate</name>
    </ligand>
</feature>
<dbReference type="UniPathway" id="UPA00916">
    <property type="reaction ID" value="UER00889"/>
</dbReference>
<gene>
    <name evidence="9" type="primary">rbsK</name>
    <name evidence="11" type="ORF">EDC50_2288</name>
</gene>
<dbReference type="PRINTS" id="PR00990">
    <property type="entry name" value="RIBOKINASE"/>
</dbReference>
<dbReference type="GO" id="GO:0004747">
    <property type="term" value="F:ribokinase activity"/>
    <property type="evidence" value="ECO:0007669"/>
    <property type="project" value="UniProtKB-UniRule"/>
</dbReference>
<keyword evidence="3 9" id="KW-0547">Nucleotide-binding</keyword>
<evidence type="ECO:0000256" key="1">
    <source>
        <dbReference type="ARBA" id="ARBA00022679"/>
    </source>
</evidence>